<protein>
    <recommendedName>
        <fullName evidence="4">DUF3307 domain-containing protein</fullName>
    </recommendedName>
</protein>
<accession>A0A840CIB0</accession>
<feature type="transmembrane region" description="Helical" evidence="1">
    <location>
        <begin position="164"/>
        <end position="186"/>
    </location>
</feature>
<keyword evidence="1" id="KW-1133">Transmembrane helix</keyword>
<evidence type="ECO:0000313" key="2">
    <source>
        <dbReference type="EMBL" id="MBB4023198.1"/>
    </source>
</evidence>
<dbReference type="Pfam" id="PF11750">
    <property type="entry name" value="DUF3307"/>
    <property type="match status" value="1"/>
</dbReference>
<reference evidence="2" key="1">
    <citation type="submission" date="2020-08" db="EMBL/GenBank/DDBJ databases">
        <title>Genomic Encyclopedia of Type Strains, Phase IV (KMG-IV): sequencing the most valuable type-strain genomes for metagenomic binning, comparative biology and taxonomic classification.</title>
        <authorList>
            <person name="Goeker M."/>
        </authorList>
    </citation>
    <scope>NUCLEOTIDE SEQUENCE [LARGE SCALE GENOMIC DNA]</scope>
    <source>
        <strain evidence="2">DSM 105040</strain>
    </source>
</reference>
<sequence>MIETLVALLFAHVLADFVFQTRWSTENKRRPQVLLLHVLIVLVTAQAATGRWDAPELIALALAHGVIDAIKTHLPKGLGDTLAAYLADQAAHLATIIAVAAISPALYASGLWAGLPALPQIMLLVTGLLLVTRAGGFAVGMLMRPYQDAALPEGLRNGGRLIGVLERALIFLMVMVGEPAGIGFLIAAKSILRFDTASQDQRASEYVIIGTLASFAWALLITYATLSLLRTMPALEIALRGA</sequence>
<feature type="transmembrane region" description="Helical" evidence="1">
    <location>
        <begin position="93"/>
        <end position="115"/>
    </location>
</feature>
<dbReference type="EMBL" id="JACIEQ010000004">
    <property type="protein sequence ID" value="MBB4023198.1"/>
    <property type="molecule type" value="Genomic_DNA"/>
</dbReference>
<organism evidence="2 3">
    <name type="scientific">Actibacterium naphthalenivorans</name>
    <dbReference type="NCBI Taxonomy" id="1614693"/>
    <lineage>
        <taxon>Bacteria</taxon>
        <taxon>Pseudomonadati</taxon>
        <taxon>Pseudomonadota</taxon>
        <taxon>Alphaproteobacteria</taxon>
        <taxon>Rhodobacterales</taxon>
        <taxon>Roseobacteraceae</taxon>
        <taxon>Actibacterium</taxon>
    </lineage>
</organism>
<dbReference type="AlphaFoldDB" id="A0A840CIB0"/>
<gene>
    <name evidence="2" type="ORF">GGR17_003020</name>
</gene>
<evidence type="ECO:0008006" key="4">
    <source>
        <dbReference type="Google" id="ProtNLM"/>
    </source>
</evidence>
<evidence type="ECO:0000256" key="1">
    <source>
        <dbReference type="SAM" id="Phobius"/>
    </source>
</evidence>
<keyword evidence="3" id="KW-1185">Reference proteome</keyword>
<feature type="transmembrane region" description="Helical" evidence="1">
    <location>
        <begin position="206"/>
        <end position="229"/>
    </location>
</feature>
<dbReference type="InterPro" id="IPR021737">
    <property type="entry name" value="Phage_phiKZ_Orf197"/>
</dbReference>
<dbReference type="Proteomes" id="UP000585681">
    <property type="component" value="Unassembled WGS sequence"/>
</dbReference>
<keyword evidence="1" id="KW-0812">Transmembrane</keyword>
<keyword evidence="1" id="KW-0472">Membrane</keyword>
<feature type="transmembrane region" description="Helical" evidence="1">
    <location>
        <begin position="31"/>
        <end position="48"/>
    </location>
</feature>
<proteinExistence type="predicted"/>
<feature type="transmembrane region" description="Helical" evidence="1">
    <location>
        <begin position="121"/>
        <end position="143"/>
    </location>
</feature>
<comment type="caution">
    <text evidence="2">The sequence shown here is derived from an EMBL/GenBank/DDBJ whole genome shotgun (WGS) entry which is preliminary data.</text>
</comment>
<name>A0A840CIB0_9RHOB</name>
<evidence type="ECO:0000313" key="3">
    <source>
        <dbReference type="Proteomes" id="UP000585681"/>
    </source>
</evidence>
<dbReference type="RefSeq" id="WP_054539192.1">
    <property type="nucleotide sequence ID" value="NZ_JACIEQ010000004.1"/>
</dbReference>